<keyword evidence="2" id="KW-0812">Transmembrane</keyword>
<accession>A0ABT3K090</accession>
<comment type="caution">
    <text evidence="3">The sequence shown here is derived from an EMBL/GenBank/DDBJ whole genome shotgun (WGS) entry which is preliminary data.</text>
</comment>
<reference evidence="3 4" key="1">
    <citation type="submission" date="2022-10" db="EMBL/GenBank/DDBJ databases">
        <title>Xanthomonas sp. H13-6.</title>
        <authorList>
            <person name="Liu X."/>
            <person name="Deng Z."/>
            <person name="Jiang Y."/>
            <person name="Yu T."/>
            <person name="Ai J."/>
        </authorList>
    </citation>
    <scope>NUCLEOTIDE SEQUENCE [LARGE SCALE GENOMIC DNA]</scope>
    <source>
        <strain evidence="3 4">H13-6</strain>
    </source>
</reference>
<proteinExistence type="predicted"/>
<keyword evidence="4" id="KW-1185">Reference proteome</keyword>
<evidence type="ECO:0000313" key="4">
    <source>
        <dbReference type="Proteomes" id="UP001209922"/>
    </source>
</evidence>
<evidence type="ECO:0000256" key="2">
    <source>
        <dbReference type="SAM" id="Phobius"/>
    </source>
</evidence>
<protein>
    <recommendedName>
        <fullName evidence="5">Transmembrane protein</fullName>
    </recommendedName>
</protein>
<evidence type="ECO:0000313" key="3">
    <source>
        <dbReference type="EMBL" id="MCW4474153.1"/>
    </source>
</evidence>
<dbReference type="EMBL" id="JAPCHY010000019">
    <property type="protein sequence ID" value="MCW4474153.1"/>
    <property type="molecule type" value="Genomic_DNA"/>
</dbReference>
<dbReference type="Proteomes" id="UP001209922">
    <property type="component" value="Unassembled WGS sequence"/>
</dbReference>
<evidence type="ECO:0008006" key="5">
    <source>
        <dbReference type="Google" id="ProtNLM"/>
    </source>
</evidence>
<feature type="region of interest" description="Disordered" evidence="1">
    <location>
        <begin position="302"/>
        <end position="328"/>
    </location>
</feature>
<sequence length="328" mass="33618">MTAAPAPLSPAAASTLSAFLRGVERRALVVAELQAGDAGAAERAVAAAMRAFASHAAGLAMADWPGRFWGLLGNTPQLREPVQPGQRPMAMAHLSQLPAGERLALLLRIGAGLDEVLAATVLGGSVADYRQALADACPLDAAGHPDAAAWRVLAEQVQLQVRELAPDRLAQLARLREAALAGGATTTPAATRAVPAAGPVAPRRRGYWVAAALLLALLAAGVWWWRSGTGTPRLDEPLPARDGVVVDAGPVQVEELPGAAPPARAPAVDGHAASDAAMLADPELALARDADFYAWFAAGGPIPVDESQPQPTRPAPAAAGLETVDAED</sequence>
<dbReference type="RefSeq" id="WP_265129155.1">
    <property type="nucleotide sequence ID" value="NZ_JAPCHY010000019.1"/>
</dbReference>
<evidence type="ECO:0000256" key="1">
    <source>
        <dbReference type="SAM" id="MobiDB-lite"/>
    </source>
</evidence>
<gene>
    <name evidence="3" type="ORF">OK345_16815</name>
</gene>
<keyword evidence="2" id="KW-1133">Transmembrane helix</keyword>
<keyword evidence="2" id="KW-0472">Membrane</keyword>
<name>A0ABT3K090_9XANT</name>
<feature type="transmembrane region" description="Helical" evidence="2">
    <location>
        <begin position="207"/>
        <end position="225"/>
    </location>
</feature>
<organism evidence="3 4">
    <name type="scientific">Xanthomonas chitinilytica</name>
    <dbReference type="NCBI Taxonomy" id="2989819"/>
    <lineage>
        <taxon>Bacteria</taxon>
        <taxon>Pseudomonadati</taxon>
        <taxon>Pseudomonadota</taxon>
        <taxon>Gammaproteobacteria</taxon>
        <taxon>Lysobacterales</taxon>
        <taxon>Lysobacteraceae</taxon>
        <taxon>Xanthomonas</taxon>
    </lineage>
</organism>